<dbReference type="OrthoDB" id="6758483at2"/>
<dbReference type="AlphaFoldDB" id="A0A431V9D5"/>
<gene>
    <name evidence="2" type="ORF">EJ903_26400</name>
</gene>
<feature type="non-terminal residue" evidence="2">
    <location>
        <position position="267"/>
    </location>
</feature>
<organism evidence="2 3">
    <name type="scientific">Azospirillum griseum</name>
    <dbReference type="NCBI Taxonomy" id="2496639"/>
    <lineage>
        <taxon>Bacteria</taxon>
        <taxon>Pseudomonadati</taxon>
        <taxon>Pseudomonadota</taxon>
        <taxon>Alphaproteobacteria</taxon>
        <taxon>Rhodospirillales</taxon>
        <taxon>Azospirillaceae</taxon>
        <taxon>Azospirillum</taxon>
    </lineage>
</organism>
<comment type="caution">
    <text evidence="2">The sequence shown here is derived from an EMBL/GenBank/DDBJ whole genome shotgun (WGS) entry which is preliminary data.</text>
</comment>
<dbReference type="RefSeq" id="WP_148105323.1">
    <property type="nucleotide sequence ID" value="NZ_RXMA01000115.1"/>
</dbReference>
<dbReference type="EMBL" id="RXMA01000115">
    <property type="protein sequence ID" value="RTR10042.1"/>
    <property type="molecule type" value="Genomic_DNA"/>
</dbReference>
<dbReference type="Pfam" id="PF13609">
    <property type="entry name" value="Porin_4"/>
    <property type="match status" value="1"/>
</dbReference>
<dbReference type="SUPFAM" id="SSF56935">
    <property type="entry name" value="Porins"/>
    <property type="match status" value="1"/>
</dbReference>
<sequence>DAYFEAGIVGQDKDSNLRSTDFRNRLRLVVTPIAKADNGLEYGARIRFGTDNAASSRAVLADRAYMFVNGSFGTISAGMQNGLSDEYAIIAPSDWGTGGTDGSFPAYFGNSSSAGTTGNLRTLISGDNSTRITYLTPKFSGFQFGLTYQPTTGSVNTDINRLKTATPNGNITGGYNDVFEVGGNYAGTFGGVDLGASLYYSGGKAKNSTAGVTYENLSSTMAGLSVGYAGFKVGGSYAWSGKSGYVKQSSLATARSREAQNVWTLGA</sequence>
<reference evidence="2 3" key="1">
    <citation type="submission" date="2018-12" db="EMBL/GenBank/DDBJ databases">
        <authorList>
            <person name="Yang Y."/>
        </authorList>
    </citation>
    <scope>NUCLEOTIDE SEQUENCE [LARGE SCALE GENOMIC DNA]</scope>
    <source>
        <strain evidence="2 3">L-25-5w-1</strain>
    </source>
</reference>
<evidence type="ECO:0000259" key="1">
    <source>
        <dbReference type="Pfam" id="PF13609"/>
    </source>
</evidence>
<dbReference type="InterPro" id="IPR033900">
    <property type="entry name" value="Gram_neg_porin_domain"/>
</dbReference>
<name>A0A431V9D5_9PROT</name>
<protein>
    <submittedName>
        <fullName evidence="2">Porin</fullName>
    </submittedName>
</protein>
<keyword evidence="3" id="KW-1185">Reference proteome</keyword>
<dbReference type="Gene3D" id="2.40.160.10">
    <property type="entry name" value="Porin"/>
    <property type="match status" value="1"/>
</dbReference>
<proteinExistence type="predicted"/>
<feature type="domain" description="Porin" evidence="1">
    <location>
        <begin position="4"/>
        <end position="267"/>
    </location>
</feature>
<dbReference type="GO" id="GO:0015288">
    <property type="term" value="F:porin activity"/>
    <property type="evidence" value="ECO:0007669"/>
    <property type="project" value="InterPro"/>
</dbReference>
<dbReference type="Proteomes" id="UP000277007">
    <property type="component" value="Unassembled WGS sequence"/>
</dbReference>
<dbReference type="GO" id="GO:0016020">
    <property type="term" value="C:membrane"/>
    <property type="evidence" value="ECO:0007669"/>
    <property type="project" value="InterPro"/>
</dbReference>
<feature type="non-terminal residue" evidence="2">
    <location>
        <position position="1"/>
    </location>
</feature>
<accession>A0A431V9D5</accession>
<evidence type="ECO:0000313" key="2">
    <source>
        <dbReference type="EMBL" id="RTR10042.1"/>
    </source>
</evidence>
<evidence type="ECO:0000313" key="3">
    <source>
        <dbReference type="Proteomes" id="UP000277007"/>
    </source>
</evidence>
<dbReference type="InterPro" id="IPR023614">
    <property type="entry name" value="Porin_dom_sf"/>
</dbReference>